<evidence type="ECO:0000256" key="2">
    <source>
        <dbReference type="ARBA" id="ARBA00004651"/>
    </source>
</evidence>
<keyword evidence="8" id="KW-0598">Phosphotransferase system</keyword>
<keyword evidence="10 12" id="KW-1133">Transmembrane helix</keyword>
<dbReference type="EMBL" id="JACHJO010000001">
    <property type="protein sequence ID" value="MBB6118228.1"/>
    <property type="molecule type" value="Genomic_DNA"/>
</dbReference>
<evidence type="ECO:0000256" key="9">
    <source>
        <dbReference type="ARBA" id="ARBA00022692"/>
    </source>
</evidence>
<keyword evidence="15" id="KW-1185">Reference proteome</keyword>
<keyword evidence="3" id="KW-0813">Transport</keyword>
<dbReference type="GO" id="GO:0090563">
    <property type="term" value="F:protein-phosphocysteine-sugar phosphotransferase activity"/>
    <property type="evidence" value="ECO:0007669"/>
    <property type="project" value="TreeGrafter"/>
</dbReference>
<name>A0A841IPP3_9ACTN</name>
<evidence type="ECO:0000256" key="12">
    <source>
        <dbReference type="SAM" id="Phobius"/>
    </source>
</evidence>
<dbReference type="AlphaFoldDB" id="A0A841IPP3"/>
<keyword evidence="4" id="KW-1003">Cell membrane</keyword>
<evidence type="ECO:0000256" key="7">
    <source>
        <dbReference type="ARBA" id="ARBA00022679"/>
    </source>
</evidence>
<keyword evidence="11 12" id="KW-0472">Membrane</keyword>
<evidence type="ECO:0000313" key="14">
    <source>
        <dbReference type="EMBL" id="MBB6118228.1"/>
    </source>
</evidence>
<evidence type="ECO:0000256" key="10">
    <source>
        <dbReference type="ARBA" id="ARBA00022989"/>
    </source>
</evidence>
<proteinExistence type="predicted"/>
<sequence>MSTTQGGALTATRSAIQRFGGFLAGMVMPNIGAFIAWGLVTALFIPDGWLPNEYLAQLVDPMIKYLLPLLIAYTGGTLVYEQRGGVVGAAAAMGVIVSADIPMFLGAMVMGPLAAFLMKHFDRLVQPRIKSGFEMLVNNFSAGILAALAAILGAYAVGPVVGRIAEALGTGVQFLIDHSLLPLVSVIVEPAKVLFLNNAINHGVFTPLGTMRALADGRAIEFLIETNPGPGLGILLACMFFGPKVSRATAPGAIVIHFFGGIHEIYFPYILAQPKLILAAIGGGMSGVATFMVLDAGLISAASPGSIIALMAVTPPGGHLPVLAGVTVATLVSFAIASALLGFGRAERKAEKAAAEADTTADTTADK</sequence>
<feature type="transmembrane region" description="Helical" evidence="12">
    <location>
        <begin position="62"/>
        <end position="80"/>
    </location>
</feature>
<dbReference type="NCBIfam" id="TIGR00851">
    <property type="entry name" value="mtlA"/>
    <property type="match status" value="1"/>
</dbReference>
<keyword evidence="7" id="KW-0808">Transferase</keyword>
<dbReference type="PROSITE" id="PS51104">
    <property type="entry name" value="PTS_EIIC_TYPE_2"/>
    <property type="match status" value="1"/>
</dbReference>
<comment type="function">
    <text evidence="1">The phosphoenolpyruvate-dependent sugar phosphotransferase system (sugar PTS), a major carbohydrate active transport system, catalyzes the phosphorylation of incoming sugar substrates concomitantly with their translocation across the cell membrane. The enzyme II CmtAB PTS system is involved in D-mannitol transport.</text>
</comment>
<evidence type="ECO:0000256" key="1">
    <source>
        <dbReference type="ARBA" id="ARBA00002434"/>
    </source>
</evidence>
<comment type="subcellular location">
    <subcellularLocation>
        <location evidence="2">Cell membrane</location>
        <topology evidence="2">Multi-pass membrane protein</topology>
    </subcellularLocation>
</comment>
<evidence type="ECO:0000259" key="13">
    <source>
        <dbReference type="PROSITE" id="PS51104"/>
    </source>
</evidence>
<dbReference type="InterPro" id="IPR004718">
    <property type="entry name" value="PTS_IIC_mtl"/>
</dbReference>
<keyword evidence="9 12" id="KW-0812">Transmembrane</keyword>
<dbReference type="InterPro" id="IPR050893">
    <property type="entry name" value="Sugar_PTS"/>
</dbReference>
<evidence type="ECO:0000256" key="5">
    <source>
        <dbReference type="ARBA" id="ARBA00022553"/>
    </source>
</evidence>
<evidence type="ECO:0000256" key="11">
    <source>
        <dbReference type="ARBA" id="ARBA00023136"/>
    </source>
</evidence>
<dbReference type="GO" id="GO:0009401">
    <property type="term" value="P:phosphoenolpyruvate-dependent sugar phosphotransferase system"/>
    <property type="evidence" value="ECO:0007669"/>
    <property type="project" value="UniProtKB-KW"/>
</dbReference>
<evidence type="ECO:0000256" key="8">
    <source>
        <dbReference type="ARBA" id="ARBA00022683"/>
    </source>
</evidence>
<feature type="transmembrane region" description="Helical" evidence="12">
    <location>
        <begin position="249"/>
        <end position="269"/>
    </location>
</feature>
<dbReference type="InterPro" id="IPR013014">
    <property type="entry name" value="PTS_EIIC_2"/>
</dbReference>
<feature type="transmembrane region" description="Helical" evidence="12">
    <location>
        <begin position="31"/>
        <end position="50"/>
    </location>
</feature>
<evidence type="ECO:0000313" key="15">
    <source>
        <dbReference type="Proteomes" id="UP000536604"/>
    </source>
</evidence>
<evidence type="ECO:0000256" key="6">
    <source>
        <dbReference type="ARBA" id="ARBA00022597"/>
    </source>
</evidence>
<accession>A0A841IPP3</accession>
<dbReference type="PANTHER" id="PTHR30181:SF2">
    <property type="entry name" value="PTS SYSTEM MANNITOL-SPECIFIC EIICBA COMPONENT"/>
    <property type="match status" value="1"/>
</dbReference>
<dbReference type="Proteomes" id="UP000536604">
    <property type="component" value="Unassembled WGS sequence"/>
</dbReference>
<organism evidence="14 15">
    <name type="scientific">Nocardiopsis algeriensis</name>
    <dbReference type="NCBI Taxonomy" id="1478215"/>
    <lineage>
        <taxon>Bacteria</taxon>
        <taxon>Bacillati</taxon>
        <taxon>Actinomycetota</taxon>
        <taxon>Actinomycetes</taxon>
        <taxon>Streptosporangiales</taxon>
        <taxon>Nocardiopsidaceae</taxon>
        <taxon>Nocardiopsis</taxon>
    </lineage>
</organism>
<reference evidence="14 15" key="1">
    <citation type="submission" date="2020-08" db="EMBL/GenBank/DDBJ databases">
        <title>Genomic Encyclopedia of Type Strains, Phase III (KMG-III): the genomes of soil and plant-associated and newly described type strains.</title>
        <authorList>
            <person name="Whitman W."/>
        </authorList>
    </citation>
    <scope>NUCLEOTIDE SEQUENCE [LARGE SCALE GENOMIC DNA]</scope>
    <source>
        <strain evidence="14 15">CECT 8712</strain>
    </source>
</reference>
<feature type="transmembrane region" description="Helical" evidence="12">
    <location>
        <begin position="86"/>
        <end position="115"/>
    </location>
</feature>
<dbReference type="GO" id="GO:0005886">
    <property type="term" value="C:plasma membrane"/>
    <property type="evidence" value="ECO:0007669"/>
    <property type="project" value="UniProtKB-SubCell"/>
</dbReference>
<feature type="transmembrane region" description="Helical" evidence="12">
    <location>
        <begin position="136"/>
        <end position="157"/>
    </location>
</feature>
<comment type="caution">
    <text evidence="14">The sequence shown here is derived from an EMBL/GenBank/DDBJ whole genome shotgun (WGS) entry which is preliminary data.</text>
</comment>
<dbReference type="PANTHER" id="PTHR30181">
    <property type="entry name" value="MANNITOL PERMEASE IIC COMPONENT"/>
    <property type="match status" value="1"/>
</dbReference>
<dbReference type="RefSeq" id="WP_184285793.1">
    <property type="nucleotide sequence ID" value="NZ_JACHJO010000001.1"/>
</dbReference>
<gene>
    <name evidence="14" type="ORF">FHS13_000156</name>
</gene>
<dbReference type="InterPro" id="IPR003352">
    <property type="entry name" value="PTS_EIIC"/>
</dbReference>
<keyword evidence="5" id="KW-0597">Phosphoprotein</keyword>
<dbReference type="GO" id="GO:0008982">
    <property type="term" value="F:protein-N(PI)-phosphohistidine-sugar phosphotransferase activity"/>
    <property type="evidence" value="ECO:0007669"/>
    <property type="project" value="InterPro"/>
</dbReference>
<evidence type="ECO:0000256" key="4">
    <source>
        <dbReference type="ARBA" id="ARBA00022475"/>
    </source>
</evidence>
<dbReference type="Pfam" id="PF02378">
    <property type="entry name" value="PTS_EIIC"/>
    <property type="match status" value="1"/>
</dbReference>
<protein>
    <submittedName>
        <fullName evidence="14">PTS system mannitol-specific IIC component</fullName>
    </submittedName>
</protein>
<feature type="transmembrane region" description="Helical" evidence="12">
    <location>
        <begin position="322"/>
        <end position="343"/>
    </location>
</feature>
<feature type="domain" description="PTS EIIC type-2" evidence="13">
    <location>
        <begin position="19"/>
        <end position="349"/>
    </location>
</feature>
<evidence type="ECO:0000256" key="3">
    <source>
        <dbReference type="ARBA" id="ARBA00022448"/>
    </source>
</evidence>
<keyword evidence="6" id="KW-0762">Sugar transport</keyword>
<feature type="transmembrane region" description="Helical" evidence="12">
    <location>
        <begin position="276"/>
        <end position="302"/>
    </location>
</feature>